<dbReference type="EMBL" id="QYAZ01000001">
    <property type="protein sequence ID" value="KAB8123129.1"/>
    <property type="molecule type" value="Genomic_DNA"/>
</dbReference>
<feature type="transmembrane region" description="Helical" evidence="5">
    <location>
        <begin position="343"/>
        <end position="371"/>
    </location>
</feature>
<comment type="caution">
    <text evidence="7">The sequence shown here is derived from an EMBL/GenBank/DDBJ whole genome shotgun (WGS) entry which is preliminary data.</text>
</comment>
<feature type="transmembrane region" description="Helical" evidence="5">
    <location>
        <begin position="319"/>
        <end position="336"/>
    </location>
</feature>
<feature type="domain" description="Major facilitator superfamily (MFS) profile" evidence="6">
    <location>
        <begin position="18"/>
        <end position="402"/>
    </location>
</feature>
<reference evidence="7 8" key="1">
    <citation type="submission" date="2018-09" db="EMBL/GenBank/DDBJ databases">
        <title>Genome sequence and characterization of the bcs clusters for the production of nanocellulose from the low pH resistant strain Komagataeibacter medellinensis ID13488.</title>
        <authorList>
            <person name="Hernandez-Arriaga A.M."/>
            <person name="Del Cerro C."/>
            <person name="Urbina L."/>
            <person name="Eceiza A."/>
            <person name="Retegi A."/>
            <person name="Prieto M.A."/>
        </authorList>
    </citation>
    <scope>NUCLEOTIDE SEQUENCE [LARGE SCALE GENOMIC DNA]</scope>
    <source>
        <strain evidence="7 8">ID13488</strain>
    </source>
</reference>
<sequence>MGSVMPFNSKNPVSKWWVFALLYAAWCLSFLDRSAMNMAAPVIVGDLHISPARQGMVLGIFYLGYSFMQIPGGWMSDRYGPKWIVIVALVVWSVFTMMTGLTWSFLSLIGVRILFGLGEGIFPGASVKSIYQYFVSKERGSTTAFLMSSNFVGSMIAPFIIIPLIYYMGWRALFVVMSGVGMLLAAVYALSVPARVKSSDTAVGVPVNWHTIATLFRLRETWRLFGIFFCISLVNKGLDTWMPSYLLRECGISLKSAGFLLSAPYLSAGIATALGGWVLMRYFRDRERMFMNVNIMLLCLALGGMYCASTVNEVIVCEVLVYFFKSFVFSTIMFLPSRTMPPVFIGLGISIVNFGGQTAGFVSAPLIGVILGFTKSYSIVFLCLVGAAVGAMVINMAYGRLALYPARGEDRQPRGSNMFPIT</sequence>
<dbReference type="SUPFAM" id="SSF103473">
    <property type="entry name" value="MFS general substrate transporter"/>
    <property type="match status" value="1"/>
</dbReference>
<dbReference type="InterPro" id="IPR020846">
    <property type="entry name" value="MFS_dom"/>
</dbReference>
<feature type="transmembrane region" description="Helical" evidence="5">
    <location>
        <begin position="377"/>
        <end position="398"/>
    </location>
</feature>
<feature type="transmembrane region" description="Helical" evidence="5">
    <location>
        <begin position="143"/>
        <end position="166"/>
    </location>
</feature>
<feature type="transmembrane region" description="Helical" evidence="5">
    <location>
        <begin position="258"/>
        <end position="280"/>
    </location>
</feature>
<comment type="subcellular location">
    <subcellularLocation>
        <location evidence="1">Membrane</location>
        <topology evidence="1">Multi-pass membrane protein</topology>
    </subcellularLocation>
</comment>
<keyword evidence="8" id="KW-1185">Reference proteome</keyword>
<gene>
    <name evidence="7" type="ORF">D3W54_01580</name>
</gene>
<evidence type="ECO:0000256" key="5">
    <source>
        <dbReference type="SAM" id="Phobius"/>
    </source>
</evidence>
<dbReference type="PANTHER" id="PTHR11662">
    <property type="entry name" value="SOLUTE CARRIER FAMILY 17"/>
    <property type="match status" value="1"/>
</dbReference>
<feature type="transmembrane region" description="Helical" evidence="5">
    <location>
        <begin position="109"/>
        <end position="131"/>
    </location>
</feature>
<evidence type="ECO:0000259" key="6">
    <source>
        <dbReference type="PROSITE" id="PS50850"/>
    </source>
</evidence>
<evidence type="ECO:0000256" key="2">
    <source>
        <dbReference type="ARBA" id="ARBA00022692"/>
    </source>
</evidence>
<keyword evidence="2 5" id="KW-0812">Transmembrane</keyword>
<dbReference type="PROSITE" id="PS50850">
    <property type="entry name" value="MFS"/>
    <property type="match status" value="1"/>
</dbReference>
<keyword evidence="3 5" id="KW-1133">Transmembrane helix</keyword>
<evidence type="ECO:0000256" key="1">
    <source>
        <dbReference type="ARBA" id="ARBA00004141"/>
    </source>
</evidence>
<dbReference type="Proteomes" id="UP000427842">
    <property type="component" value="Unassembled WGS sequence"/>
</dbReference>
<dbReference type="InterPro" id="IPR050382">
    <property type="entry name" value="MFS_Na/Anion_cotransporter"/>
</dbReference>
<evidence type="ECO:0000256" key="3">
    <source>
        <dbReference type="ARBA" id="ARBA00022989"/>
    </source>
</evidence>
<dbReference type="Gene3D" id="1.20.1250.20">
    <property type="entry name" value="MFS general substrate transporter like domains"/>
    <property type="match status" value="2"/>
</dbReference>
<evidence type="ECO:0000256" key="4">
    <source>
        <dbReference type="ARBA" id="ARBA00023136"/>
    </source>
</evidence>
<dbReference type="PANTHER" id="PTHR11662:SF399">
    <property type="entry name" value="FI19708P1-RELATED"/>
    <property type="match status" value="1"/>
</dbReference>
<keyword evidence="4 5" id="KW-0472">Membrane</keyword>
<dbReference type="RefSeq" id="WP_153467788.1">
    <property type="nucleotide sequence ID" value="NZ_QYAZ01000001.1"/>
</dbReference>
<feature type="transmembrane region" description="Helical" evidence="5">
    <location>
        <begin position="83"/>
        <end position="103"/>
    </location>
</feature>
<organism evidence="7 8">
    <name type="scientific">Komagataeibacter medellinensis</name>
    <dbReference type="NCBI Taxonomy" id="1177712"/>
    <lineage>
        <taxon>Bacteria</taxon>
        <taxon>Pseudomonadati</taxon>
        <taxon>Pseudomonadota</taxon>
        <taxon>Alphaproteobacteria</taxon>
        <taxon>Acetobacterales</taxon>
        <taxon>Acetobacteraceae</taxon>
        <taxon>Komagataeibacter</taxon>
    </lineage>
</organism>
<feature type="transmembrane region" description="Helical" evidence="5">
    <location>
        <begin position="221"/>
        <end position="238"/>
    </location>
</feature>
<dbReference type="CDD" id="cd17319">
    <property type="entry name" value="MFS_ExuT_GudP_like"/>
    <property type="match status" value="1"/>
</dbReference>
<accession>A0ABQ6VSF6</accession>
<protein>
    <submittedName>
        <fullName evidence="7">MFS transporter</fullName>
    </submittedName>
</protein>
<proteinExistence type="predicted"/>
<feature type="transmembrane region" description="Helical" evidence="5">
    <location>
        <begin position="289"/>
        <end position="307"/>
    </location>
</feature>
<evidence type="ECO:0000313" key="8">
    <source>
        <dbReference type="Proteomes" id="UP000427842"/>
    </source>
</evidence>
<feature type="transmembrane region" description="Helical" evidence="5">
    <location>
        <begin position="172"/>
        <end position="190"/>
    </location>
</feature>
<name>A0ABQ6VSF6_9PROT</name>
<dbReference type="InterPro" id="IPR011701">
    <property type="entry name" value="MFS"/>
</dbReference>
<dbReference type="Pfam" id="PF07690">
    <property type="entry name" value="MFS_1"/>
    <property type="match status" value="1"/>
</dbReference>
<evidence type="ECO:0000313" key="7">
    <source>
        <dbReference type="EMBL" id="KAB8123129.1"/>
    </source>
</evidence>
<feature type="transmembrane region" description="Helical" evidence="5">
    <location>
        <begin position="55"/>
        <end position="76"/>
    </location>
</feature>
<dbReference type="InterPro" id="IPR036259">
    <property type="entry name" value="MFS_trans_sf"/>
</dbReference>